<reference evidence="2" key="2">
    <citation type="submission" date="2022-10" db="EMBL/GenBank/DDBJ databases">
        <authorList>
            <consortium name="ENA_rothamsted_submissions"/>
            <consortium name="culmorum"/>
            <person name="King R."/>
        </authorList>
    </citation>
    <scope>NUCLEOTIDE SEQUENCE</scope>
</reference>
<keyword evidence="3" id="KW-1185">Reference proteome</keyword>
<evidence type="ECO:0000313" key="3">
    <source>
        <dbReference type="Proteomes" id="UP001153737"/>
    </source>
</evidence>
<feature type="compositionally biased region" description="Polar residues" evidence="1">
    <location>
        <begin position="276"/>
        <end position="285"/>
    </location>
</feature>
<dbReference type="AlphaFoldDB" id="A0A9P0DEQ4"/>
<feature type="region of interest" description="Disordered" evidence="1">
    <location>
        <begin position="208"/>
        <end position="285"/>
    </location>
</feature>
<dbReference type="OrthoDB" id="6778443at2759"/>
<evidence type="ECO:0000256" key="1">
    <source>
        <dbReference type="SAM" id="MobiDB-lite"/>
    </source>
</evidence>
<feature type="compositionally biased region" description="Low complexity" evidence="1">
    <location>
        <begin position="212"/>
        <end position="228"/>
    </location>
</feature>
<organism evidence="2 3">
    <name type="scientific">Phaedon cochleariae</name>
    <name type="common">Mustard beetle</name>
    <dbReference type="NCBI Taxonomy" id="80249"/>
    <lineage>
        <taxon>Eukaryota</taxon>
        <taxon>Metazoa</taxon>
        <taxon>Ecdysozoa</taxon>
        <taxon>Arthropoda</taxon>
        <taxon>Hexapoda</taxon>
        <taxon>Insecta</taxon>
        <taxon>Pterygota</taxon>
        <taxon>Neoptera</taxon>
        <taxon>Endopterygota</taxon>
        <taxon>Coleoptera</taxon>
        <taxon>Polyphaga</taxon>
        <taxon>Cucujiformia</taxon>
        <taxon>Chrysomeloidea</taxon>
        <taxon>Chrysomelidae</taxon>
        <taxon>Chrysomelinae</taxon>
        <taxon>Chrysomelini</taxon>
        <taxon>Phaedon</taxon>
    </lineage>
</organism>
<feature type="compositionally biased region" description="Basic residues" evidence="1">
    <location>
        <begin position="138"/>
        <end position="148"/>
    </location>
</feature>
<feature type="region of interest" description="Disordered" evidence="1">
    <location>
        <begin position="110"/>
        <end position="150"/>
    </location>
</feature>
<name>A0A9P0DEQ4_PHACE</name>
<proteinExistence type="predicted"/>
<dbReference type="EMBL" id="OU896717">
    <property type="protein sequence ID" value="CAH1118545.1"/>
    <property type="molecule type" value="Genomic_DNA"/>
</dbReference>
<sequence>MESFEYYKSLVTDEEVIKALTLESQAREGTLEKPRVRPNLNFLQRTVSNMVSSNNRLTTKQKEMINKEKEKNSSYRPRRIPVRKKLHIEIIKDILSEKIDFVKSSDEQKIGPKYVSQQPREMSGSLNRQSQIQLTSRSRNKKPMSKHRSQLEVVREILIGRIESLKAKKTACNSNSSDPPKTSSTKKYLMSKTETLCYSLNSNVITLDDSDSSSSGSKSTNLKSSDSGNESSKIKRKKYKRSEDSKTHFCIDDGSKQGSSSNSKKRKKENGMTEVIQISDSDGSE</sequence>
<feature type="compositionally biased region" description="Polar residues" evidence="1">
    <location>
        <begin position="115"/>
        <end position="137"/>
    </location>
</feature>
<gene>
    <name evidence="2" type="ORF">PHAECO_LOCUS2588</name>
</gene>
<reference evidence="2" key="1">
    <citation type="submission" date="2022-01" db="EMBL/GenBank/DDBJ databases">
        <authorList>
            <person name="King R."/>
        </authorList>
    </citation>
    <scope>NUCLEOTIDE SEQUENCE</scope>
</reference>
<feature type="compositionally biased region" description="Basic and acidic residues" evidence="1">
    <location>
        <begin position="241"/>
        <end position="255"/>
    </location>
</feature>
<accession>A0A9P0DEQ4</accession>
<dbReference type="Proteomes" id="UP001153737">
    <property type="component" value="Chromosome 11"/>
</dbReference>
<protein>
    <submittedName>
        <fullName evidence="2">Uncharacterized protein</fullName>
    </submittedName>
</protein>
<evidence type="ECO:0000313" key="2">
    <source>
        <dbReference type="EMBL" id="CAH1118545.1"/>
    </source>
</evidence>